<evidence type="ECO:0000313" key="1">
    <source>
        <dbReference type="EMBL" id="QGA26938.1"/>
    </source>
</evidence>
<accession>A0A5Q0QGB1</accession>
<dbReference type="InterPro" id="IPR008928">
    <property type="entry name" value="6-hairpin_glycosidase_sf"/>
</dbReference>
<protein>
    <recommendedName>
        <fullName evidence="3">Glycosyltransferase</fullName>
    </recommendedName>
</protein>
<dbReference type="GO" id="GO:0005975">
    <property type="term" value="P:carbohydrate metabolic process"/>
    <property type="evidence" value="ECO:0007669"/>
    <property type="project" value="InterPro"/>
</dbReference>
<evidence type="ECO:0000313" key="2">
    <source>
        <dbReference type="Proteomes" id="UP000326921"/>
    </source>
</evidence>
<evidence type="ECO:0008006" key="3">
    <source>
        <dbReference type="Google" id="ProtNLM"/>
    </source>
</evidence>
<keyword evidence="2" id="KW-1185">Reference proteome</keyword>
<proteinExistence type="predicted"/>
<reference evidence="1 2" key="1">
    <citation type="submission" date="2019-10" db="EMBL/GenBank/DDBJ databases">
        <authorList>
            <person name="Dong K."/>
        </authorList>
    </citation>
    <scope>NUCLEOTIDE SEQUENCE [LARGE SCALE GENOMIC DNA]</scope>
    <source>
        <strain evidence="2">dk4302</strain>
    </source>
</reference>
<dbReference type="SUPFAM" id="SSF48208">
    <property type="entry name" value="Six-hairpin glycosidases"/>
    <property type="match status" value="1"/>
</dbReference>
<sequence>MEVNGQGANDRKLERQIEKFIKEEKFDLTYIHRLSNGIGIFQHAIYQIPNYHHGYCLDDVSRALYLLALSNRSWDKLLEESLFRTYLSFIQYAQTEEGIFRNFMNFENQFLDETASDDSIARCIWSLGFVLSQPSWSSYHPIICDLFNRGMPTIKSFKSVRAVAYSLMGLVHALEFSPGDEQYHRIAFQFATFLADEFQTNSTATWPWYENIITYDNSIIPLSLLRASQYFNSSAWASIAYESILFLEASTFPANHFSGIGNAGWYIKNERPNRNGQQAIEIPSTIMLYLQLYHENEESNYLNRARQAFLWYLGENDQKQSLFNAEEKSCYDGLESYGVNKNQGAESNIAFWTSYKLIQQFHNPF</sequence>
<gene>
    <name evidence="1" type="ORF">GFH32_11700</name>
</gene>
<dbReference type="RefSeq" id="WP_153511781.1">
    <property type="nucleotide sequence ID" value="NZ_CP045652.1"/>
</dbReference>
<dbReference type="EMBL" id="CP045652">
    <property type="protein sequence ID" value="QGA26938.1"/>
    <property type="molecule type" value="Genomic_DNA"/>
</dbReference>
<dbReference type="Proteomes" id="UP000326921">
    <property type="component" value="Chromosome"/>
</dbReference>
<dbReference type="AlphaFoldDB" id="A0A5Q0QGB1"/>
<dbReference type="KEGG" id="sphe:GFH32_11700"/>
<name>A0A5Q0QGB1_9SPHI</name>
<organism evidence="1 2">
    <name type="scientific">Sphingobacterium zhuxiongii</name>
    <dbReference type="NCBI Taxonomy" id="2662364"/>
    <lineage>
        <taxon>Bacteria</taxon>
        <taxon>Pseudomonadati</taxon>
        <taxon>Bacteroidota</taxon>
        <taxon>Sphingobacteriia</taxon>
        <taxon>Sphingobacteriales</taxon>
        <taxon>Sphingobacteriaceae</taxon>
        <taxon>Sphingobacterium</taxon>
    </lineage>
</organism>